<evidence type="ECO:0000256" key="9">
    <source>
        <dbReference type="ARBA" id="ARBA00023887"/>
    </source>
</evidence>
<evidence type="ECO:0000256" key="3">
    <source>
        <dbReference type="ARBA" id="ARBA00022763"/>
    </source>
</evidence>
<dbReference type="GO" id="GO:0046872">
    <property type="term" value="F:metal ion binding"/>
    <property type="evidence" value="ECO:0007669"/>
    <property type="project" value="UniProtKB-KW"/>
</dbReference>
<dbReference type="CDD" id="cd10031">
    <property type="entry name" value="UDG-F5_TTUDGB_like"/>
    <property type="match status" value="1"/>
</dbReference>
<keyword evidence="6" id="KW-0411">Iron-sulfur</keyword>
<reference evidence="11 12" key="1">
    <citation type="submission" date="2019-10" db="EMBL/GenBank/DDBJ databases">
        <title>Genome Sequences from Six Type Strain Members of the Archaeal Family Sulfolobaceae: Acidianus ambivalens, Acidianus infernus, Metallosphaera prunae, Stygiolobus azoricus, Sulfolobus metallicus, and Sulfurisphaera ohwakuensis.</title>
        <authorList>
            <person name="Counts J.A."/>
            <person name="Kelly R.M."/>
        </authorList>
    </citation>
    <scope>NUCLEOTIDE SEQUENCE [LARGE SCALE GENOMIC DNA]</scope>
    <source>
        <strain evidence="11 12">FC6</strain>
    </source>
</reference>
<evidence type="ECO:0000313" key="12">
    <source>
        <dbReference type="Proteomes" id="UP000423396"/>
    </source>
</evidence>
<keyword evidence="5" id="KW-0408">Iron</keyword>
<dbReference type="SMART" id="SM00987">
    <property type="entry name" value="UreE_C"/>
    <property type="match status" value="1"/>
</dbReference>
<organism evidence="11 12">
    <name type="scientific">Stygiolobus azoricus</name>
    <dbReference type="NCBI Taxonomy" id="41675"/>
    <lineage>
        <taxon>Archaea</taxon>
        <taxon>Thermoproteota</taxon>
        <taxon>Thermoprotei</taxon>
        <taxon>Sulfolobales</taxon>
        <taxon>Sulfolobaceae</taxon>
        <taxon>Stygiolobus</taxon>
    </lineage>
</organism>
<dbReference type="OrthoDB" id="8612at2157"/>
<dbReference type="SMART" id="SM00986">
    <property type="entry name" value="UDG"/>
    <property type="match status" value="1"/>
</dbReference>
<evidence type="ECO:0000256" key="4">
    <source>
        <dbReference type="ARBA" id="ARBA00022801"/>
    </source>
</evidence>
<evidence type="ECO:0000256" key="2">
    <source>
        <dbReference type="ARBA" id="ARBA00022723"/>
    </source>
</evidence>
<dbReference type="GeneID" id="42798938"/>
<feature type="domain" description="Uracil-DNA glycosylase-like" evidence="10">
    <location>
        <begin position="41"/>
        <end position="205"/>
    </location>
</feature>
<dbReference type="InterPro" id="IPR005122">
    <property type="entry name" value="Uracil-DNA_glycosylase-like"/>
</dbReference>
<evidence type="ECO:0000256" key="6">
    <source>
        <dbReference type="ARBA" id="ARBA00023014"/>
    </source>
</evidence>
<dbReference type="PANTHER" id="PTHR33693:SF3">
    <property type="entry name" value="TYPE-5 URACIL-DNA GLYCOSYLASE"/>
    <property type="match status" value="1"/>
</dbReference>
<evidence type="ECO:0000259" key="10">
    <source>
        <dbReference type="SMART" id="SM00986"/>
    </source>
</evidence>
<dbReference type="KEGG" id="sazo:D1868_07665"/>
<keyword evidence="7" id="KW-0234">DNA repair</keyword>
<comment type="similarity">
    <text evidence="8">Belongs to the uracil-DNA glycosylase (UDG) superfamily. Type 5 (UDGb) family.</text>
</comment>
<keyword evidence="12" id="KW-1185">Reference proteome</keyword>
<keyword evidence="2" id="KW-0479">Metal-binding</keyword>
<proteinExistence type="inferred from homology"/>
<sequence length="214" mass="23833">MNLAGESLFSCNLCPRLRDYVKSIIPPPRFKSWNYWAKPVPGFGDPNAKILIVGLAPAAHGGNRTGRAFTGDQSGQWVVRGLYEIGLANKPESVSQDDGLMLKCVYVTNAVKCAPPKNRPTNEEIKKCSANWLLKEINSLKYLKVIIPLGRVAFYSVSLLLGIKADFEHGKEIEVGKYKVLVSYHVSAQNTRTGRLSWEDWLKILRRAKGLAEC</sequence>
<dbReference type="EMBL" id="CP045483">
    <property type="protein sequence ID" value="QGR19867.1"/>
    <property type="molecule type" value="Genomic_DNA"/>
</dbReference>
<keyword evidence="1" id="KW-0004">4Fe-4S</keyword>
<dbReference type="InterPro" id="IPR051536">
    <property type="entry name" value="UDG_Type-4/5"/>
</dbReference>
<dbReference type="AlphaFoldDB" id="A0A650CQW3"/>
<keyword evidence="3" id="KW-0227">DNA damage</keyword>
<dbReference type="RefSeq" id="WP_156007068.1">
    <property type="nucleotide sequence ID" value="NZ_CP045483.1"/>
</dbReference>
<evidence type="ECO:0000256" key="1">
    <source>
        <dbReference type="ARBA" id="ARBA00022485"/>
    </source>
</evidence>
<dbReference type="GO" id="GO:0004844">
    <property type="term" value="F:uracil DNA N-glycosylase activity"/>
    <property type="evidence" value="ECO:0007669"/>
    <property type="project" value="InterPro"/>
</dbReference>
<evidence type="ECO:0000256" key="7">
    <source>
        <dbReference type="ARBA" id="ARBA00023204"/>
    </source>
</evidence>
<keyword evidence="4" id="KW-0378">Hydrolase</keyword>
<dbReference type="Gene3D" id="3.40.470.10">
    <property type="entry name" value="Uracil-DNA glycosylase-like domain"/>
    <property type="match status" value="1"/>
</dbReference>
<dbReference type="GO" id="GO:0033958">
    <property type="term" value="F:DNA-deoxyinosine glycosylase activity"/>
    <property type="evidence" value="ECO:0007669"/>
    <property type="project" value="InterPro"/>
</dbReference>
<accession>A0A650CQW3</accession>
<dbReference type="Pfam" id="PF03167">
    <property type="entry name" value="UDG"/>
    <property type="match status" value="1"/>
</dbReference>
<name>A0A650CQW3_9CREN</name>
<dbReference type="PANTHER" id="PTHR33693">
    <property type="entry name" value="TYPE-5 URACIL-DNA GLYCOSYLASE"/>
    <property type="match status" value="1"/>
</dbReference>
<gene>
    <name evidence="11" type="ORF">D1868_07665</name>
</gene>
<dbReference type="InterPro" id="IPR044147">
    <property type="entry name" value="UdgB-like"/>
</dbReference>
<evidence type="ECO:0000256" key="8">
    <source>
        <dbReference type="ARBA" id="ARBA00023779"/>
    </source>
</evidence>
<dbReference type="GO" id="GO:0006284">
    <property type="term" value="P:base-excision repair"/>
    <property type="evidence" value="ECO:0007669"/>
    <property type="project" value="InterPro"/>
</dbReference>
<protein>
    <recommendedName>
        <fullName evidence="9">Type-5 uracil-DNA glycosylase</fullName>
    </recommendedName>
</protein>
<dbReference type="GO" id="GO:0051539">
    <property type="term" value="F:4 iron, 4 sulfur cluster binding"/>
    <property type="evidence" value="ECO:0007669"/>
    <property type="project" value="UniProtKB-KW"/>
</dbReference>
<dbReference type="InterPro" id="IPR036895">
    <property type="entry name" value="Uracil-DNA_glycosylase-like_sf"/>
</dbReference>
<dbReference type="SUPFAM" id="SSF52141">
    <property type="entry name" value="Uracil-DNA glycosylase-like"/>
    <property type="match status" value="1"/>
</dbReference>
<dbReference type="Proteomes" id="UP000423396">
    <property type="component" value="Chromosome"/>
</dbReference>
<evidence type="ECO:0000313" key="11">
    <source>
        <dbReference type="EMBL" id="QGR19867.1"/>
    </source>
</evidence>
<evidence type="ECO:0000256" key="5">
    <source>
        <dbReference type="ARBA" id="ARBA00023004"/>
    </source>
</evidence>